<dbReference type="InterPro" id="IPR006201">
    <property type="entry name" value="Neur_channel"/>
</dbReference>
<reference evidence="4" key="1">
    <citation type="journal article" date="2013" name="Nature">
        <title>Pan genome of the phytoplankton Emiliania underpins its global distribution.</title>
        <authorList>
            <person name="Read B.A."/>
            <person name="Kegel J."/>
            <person name="Klute M.J."/>
            <person name="Kuo A."/>
            <person name="Lefebvre S.C."/>
            <person name="Maumus F."/>
            <person name="Mayer C."/>
            <person name="Miller J."/>
            <person name="Monier A."/>
            <person name="Salamov A."/>
            <person name="Young J."/>
            <person name="Aguilar M."/>
            <person name="Claverie J.M."/>
            <person name="Frickenhaus S."/>
            <person name="Gonzalez K."/>
            <person name="Herman E.K."/>
            <person name="Lin Y.C."/>
            <person name="Napier J."/>
            <person name="Ogata H."/>
            <person name="Sarno A.F."/>
            <person name="Shmutz J."/>
            <person name="Schroeder D."/>
            <person name="de Vargas C."/>
            <person name="Verret F."/>
            <person name="von Dassow P."/>
            <person name="Valentin K."/>
            <person name="Van de Peer Y."/>
            <person name="Wheeler G."/>
            <person name="Dacks J.B."/>
            <person name="Delwiche C.F."/>
            <person name="Dyhrman S.T."/>
            <person name="Glockner G."/>
            <person name="John U."/>
            <person name="Richards T."/>
            <person name="Worden A.Z."/>
            <person name="Zhang X."/>
            <person name="Grigoriev I.V."/>
            <person name="Allen A.E."/>
            <person name="Bidle K."/>
            <person name="Borodovsky M."/>
            <person name="Bowler C."/>
            <person name="Brownlee C."/>
            <person name="Cock J.M."/>
            <person name="Elias M."/>
            <person name="Gladyshev V.N."/>
            <person name="Groth M."/>
            <person name="Guda C."/>
            <person name="Hadaegh A."/>
            <person name="Iglesias-Rodriguez M.D."/>
            <person name="Jenkins J."/>
            <person name="Jones B.M."/>
            <person name="Lawson T."/>
            <person name="Leese F."/>
            <person name="Lindquist E."/>
            <person name="Lobanov A."/>
            <person name="Lomsadze A."/>
            <person name="Malik S.B."/>
            <person name="Marsh M.E."/>
            <person name="Mackinder L."/>
            <person name="Mock T."/>
            <person name="Mueller-Roeber B."/>
            <person name="Pagarete A."/>
            <person name="Parker M."/>
            <person name="Probert I."/>
            <person name="Quesneville H."/>
            <person name="Raines C."/>
            <person name="Rensing S.A."/>
            <person name="Riano-Pachon D.M."/>
            <person name="Richier S."/>
            <person name="Rokitta S."/>
            <person name="Shiraiwa Y."/>
            <person name="Soanes D.M."/>
            <person name="van der Giezen M."/>
            <person name="Wahlund T.M."/>
            <person name="Williams B."/>
            <person name="Wilson W."/>
            <person name="Wolfe G."/>
            <person name="Wurch L.L."/>
        </authorList>
    </citation>
    <scope>NUCLEOTIDE SEQUENCE</scope>
</reference>
<proteinExistence type="predicted"/>
<dbReference type="InterPro" id="IPR006202">
    <property type="entry name" value="Neur_chan_lig-bd"/>
</dbReference>
<sequence>MATVALLNQLLVGYDSLLLSMHSVNERERSYTIDGYLVLQWSDPRLEFGNLSCRDAIALPSYANTDTKLWEPGVQCMETLHESVGGSSGATHIAGESLVISRNGTVLWSRRARYKLLCDTFNFGRMPFDEQFCIATLRSFPYNEELVQLEWPDCASNPVACGGSGQLQPYHSGEWIVTIVDQRTVTEADGHRVARVCIMLERHSNLLSLSITIVILLVIAAYCGFFIPVSAAPARVAIGFLSFLMALRKLGVLALSGVSAVYHLDSREQVLNQLFWAMGQSLTEFSTLCRPSSRPVQMPPLLDPSENYRVWMIDFLWGSMFFNWLTLIEYGLVHFGLECERRLAAGANAPPAGEHDAALVAQDKVGSRYQHVKLWWMRCATRFVDLDNVCRWVYPPAYFIFCCVMYGVVDKSMVLSLLTVVW</sequence>
<dbReference type="GeneID" id="17279337"/>
<dbReference type="SUPFAM" id="SSF63712">
    <property type="entry name" value="Nicotinic receptor ligand binding domain-like"/>
    <property type="match status" value="1"/>
</dbReference>
<keyword evidence="1" id="KW-1133">Transmembrane helix</keyword>
<dbReference type="PaxDb" id="2903-EOD34066"/>
<feature type="transmembrane region" description="Helical" evidence="1">
    <location>
        <begin position="206"/>
        <end position="229"/>
    </location>
</feature>
<dbReference type="Pfam" id="PF02931">
    <property type="entry name" value="Neur_chan_LBD"/>
    <property type="match status" value="1"/>
</dbReference>
<dbReference type="Proteomes" id="UP000013827">
    <property type="component" value="Unassembled WGS sequence"/>
</dbReference>
<evidence type="ECO:0000259" key="2">
    <source>
        <dbReference type="Pfam" id="PF02931"/>
    </source>
</evidence>
<dbReference type="GO" id="GO:0005230">
    <property type="term" value="F:extracellular ligand-gated monoatomic ion channel activity"/>
    <property type="evidence" value="ECO:0007669"/>
    <property type="project" value="InterPro"/>
</dbReference>
<evidence type="ECO:0000313" key="3">
    <source>
        <dbReference type="EnsemblProtists" id="EOD34066"/>
    </source>
</evidence>
<feature type="transmembrane region" description="Helical" evidence="1">
    <location>
        <begin position="236"/>
        <end position="262"/>
    </location>
</feature>
<protein>
    <recommendedName>
        <fullName evidence="2">Neurotransmitter-gated ion-channel ligand-binding domain-containing protein</fullName>
    </recommendedName>
</protein>
<feature type="domain" description="Neurotransmitter-gated ion-channel ligand-binding" evidence="2">
    <location>
        <begin position="11"/>
        <end position="187"/>
    </location>
</feature>
<dbReference type="eggNOG" id="KOG3644">
    <property type="taxonomic scope" value="Eukaryota"/>
</dbReference>
<dbReference type="Gene3D" id="1.20.58.390">
    <property type="entry name" value="Neurotransmitter-gated ion-channel transmembrane domain"/>
    <property type="match status" value="1"/>
</dbReference>
<evidence type="ECO:0000313" key="4">
    <source>
        <dbReference type="Proteomes" id="UP000013827"/>
    </source>
</evidence>
<dbReference type="InterPro" id="IPR038050">
    <property type="entry name" value="Neuro_actylchol_rec"/>
</dbReference>
<dbReference type="InterPro" id="IPR036734">
    <property type="entry name" value="Neur_chan_lig-bd_sf"/>
</dbReference>
<dbReference type="PANTHER" id="PTHR18945">
    <property type="entry name" value="NEUROTRANSMITTER GATED ION CHANNEL"/>
    <property type="match status" value="1"/>
</dbReference>
<evidence type="ECO:0000256" key="1">
    <source>
        <dbReference type="SAM" id="Phobius"/>
    </source>
</evidence>
<feature type="transmembrane region" description="Helical" evidence="1">
    <location>
        <begin position="308"/>
        <end position="333"/>
    </location>
</feature>
<name>A0A0D3KE81_EMIH1</name>
<keyword evidence="4" id="KW-1185">Reference proteome</keyword>
<keyword evidence="1" id="KW-0812">Transmembrane</keyword>
<dbReference type="AlphaFoldDB" id="A0A0D3KE81"/>
<feature type="transmembrane region" description="Helical" evidence="1">
    <location>
        <begin position="392"/>
        <end position="409"/>
    </location>
</feature>
<dbReference type="KEGG" id="ehx:EMIHUDRAFT_228925"/>
<reference evidence="3" key="2">
    <citation type="submission" date="2024-10" db="UniProtKB">
        <authorList>
            <consortium name="EnsemblProtists"/>
        </authorList>
    </citation>
    <scope>IDENTIFICATION</scope>
</reference>
<dbReference type="HOGENOM" id="CLU_618859_0_0_1"/>
<dbReference type="GO" id="GO:0016020">
    <property type="term" value="C:membrane"/>
    <property type="evidence" value="ECO:0007669"/>
    <property type="project" value="InterPro"/>
</dbReference>
<dbReference type="GO" id="GO:0004888">
    <property type="term" value="F:transmembrane signaling receptor activity"/>
    <property type="evidence" value="ECO:0007669"/>
    <property type="project" value="InterPro"/>
</dbReference>
<organism evidence="3 4">
    <name type="scientific">Emiliania huxleyi (strain CCMP1516)</name>
    <dbReference type="NCBI Taxonomy" id="280463"/>
    <lineage>
        <taxon>Eukaryota</taxon>
        <taxon>Haptista</taxon>
        <taxon>Haptophyta</taxon>
        <taxon>Prymnesiophyceae</taxon>
        <taxon>Isochrysidales</taxon>
        <taxon>Noelaerhabdaceae</taxon>
        <taxon>Emiliania</taxon>
    </lineage>
</organism>
<accession>A0A0D3KE81</accession>
<dbReference type="RefSeq" id="XP_005786495.1">
    <property type="nucleotide sequence ID" value="XM_005786438.1"/>
</dbReference>
<keyword evidence="1" id="KW-0472">Membrane</keyword>
<dbReference type="EnsemblProtists" id="EOD34066">
    <property type="protein sequence ID" value="EOD34066"/>
    <property type="gene ID" value="EMIHUDRAFT_228925"/>
</dbReference>
<dbReference type="Gene3D" id="2.70.170.10">
    <property type="entry name" value="Neurotransmitter-gated ion-channel ligand-binding domain"/>
    <property type="match status" value="1"/>
</dbReference>